<dbReference type="InterPro" id="IPR038291">
    <property type="entry name" value="SAP30_C_sf"/>
</dbReference>
<dbReference type="InterPro" id="IPR025718">
    <property type="entry name" value="SAP30_Sin3-bd"/>
</dbReference>
<dbReference type="VEuPathDB" id="FungiDB:SDRG_15790"/>
<dbReference type="RefSeq" id="XP_008620194.1">
    <property type="nucleotide sequence ID" value="XM_008621972.1"/>
</dbReference>
<feature type="compositionally biased region" description="Basic and acidic residues" evidence="1">
    <location>
        <begin position="82"/>
        <end position="99"/>
    </location>
</feature>
<dbReference type="Gene3D" id="6.10.160.20">
    <property type="match status" value="1"/>
</dbReference>
<dbReference type="GeneID" id="19956517"/>
<accession>T0PLW2</accession>
<reference evidence="3 4" key="1">
    <citation type="submission" date="2012-04" db="EMBL/GenBank/DDBJ databases">
        <title>The Genome Sequence of Saprolegnia declina VS20.</title>
        <authorList>
            <consortium name="The Broad Institute Genome Sequencing Platform"/>
            <person name="Russ C."/>
            <person name="Nusbaum C."/>
            <person name="Tyler B."/>
            <person name="van West P."/>
            <person name="Dieguez-Uribeondo J."/>
            <person name="de Bruijn I."/>
            <person name="Tripathy S."/>
            <person name="Jiang R."/>
            <person name="Young S.K."/>
            <person name="Zeng Q."/>
            <person name="Gargeya S."/>
            <person name="Fitzgerald M."/>
            <person name="Haas B."/>
            <person name="Abouelleil A."/>
            <person name="Alvarado L."/>
            <person name="Arachchi H.M."/>
            <person name="Berlin A."/>
            <person name="Chapman S.B."/>
            <person name="Goldberg J."/>
            <person name="Griggs A."/>
            <person name="Gujja S."/>
            <person name="Hansen M."/>
            <person name="Howarth C."/>
            <person name="Imamovic A."/>
            <person name="Larimer J."/>
            <person name="McCowen C."/>
            <person name="Montmayeur A."/>
            <person name="Murphy C."/>
            <person name="Neiman D."/>
            <person name="Pearson M."/>
            <person name="Priest M."/>
            <person name="Roberts A."/>
            <person name="Saif S."/>
            <person name="Shea T."/>
            <person name="Sisk P."/>
            <person name="Sykes S."/>
            <person name="Wortman J."/>
            <person name="Nusbaum C."/>
            <person name="Birren B."/>
        </authorList>
    </citation>
    <scope>NUCLEOTIDE SEQUENCE [LARGE SCALE GENOMIC DNA]</scope>
    <source>
        <strain evidence="3 4">VS20</strain>
    </source>
</reference>
<proteinExistence type="predicted"/>
<gene>
    <name evidence="3" type="ORF">SDRG_15790</name>
</gene>
<dbReference type="InParanoid" id="T0PLW2"/>
<keyword evidence="4" id="KW-1185">Reference proteome</keyword>
<protein>
    <recommendedName>
        <fullName evidence="2">Histone deacetylase complex subunit SAP30 Sin3 binding domain-containing protein</fullName>
    </recommendedName>
</protein>
<dbReference type="Pfam" id="PF13867">
    <property type="entry name" value="SAP30_Sin3_bdg"/>
    <property type="match status" value="1"/>
</dbReference>
<dbReference type="AlphaFoldDB" id="T0PLW2"/>
<feature type="non-terminal residue" evidence="3">
    <location>
        <position position="1"/>
    </location>
</feature>
<evidence type="ECO:0000313" key="3">
    <source>
        <dbReference type="EMBL" id="EQC26379.1"/>
    </source>
</evidence>
<dbReference type="Proteomes" id="UP000030762">
    <property type="component" value="Unassembled WGS sequence"/>
</dbReference>
<organism evidence="3 4">
    <name type="scientific">Saprolegnia diclina (strain VS20)</name>
    <dbReference type="NCBI Taxonomy" id="1156394"/>
    <lineage>
        <taxon>Eukaryota</taxon>
        <taxon>Sar</taxon>
        <taxon>Stramenopiles</taxon>
        <taxon>Oomycota</taxon>
        <taxon>Saprolegniomycetes</taxon>
        <taxon>Saprolegniales</taxon>
        <taxon>Saprolegniaceae</taxon>
        <taxon>Saprolegnia</taxon>
    </lineage>
</organism>
<sequence>MGISMRSASLPTYPGELSVDFCSLQADTLQRYVDYHQLPLPSPATKDDLAIRVATHFSETVPMFEDEKATIMSFLTYIREGPRDAARRSRIKALGDAKRPRAGTPDDAMTSGEDTSNDSLRPTLAR</sequence>
<name>T0PLW2_SAPDV</name>
<feature type="region of interest" description="Disordered" evidence="1">
    <location>
        <begin position="82"/>
        <end position="126"/>
    </location>
</feature>
<evidence type="ECO:0000259" key="2">
    <source>
        <dbReference type="Pfam" id="PF13867"/>
    </source>
</evidence>
<feature type="domain" description="Histone deacetylase complex subunit SAP30 Sin3 binding" evidence="2">
    <location>
        <begin position="24"/>
        <end position="77"/>
    </location>
</feature>
<dbReference type="OrthoDB" id="5411773at2759"/>
<evidence type="ECO:0000256" key="1">
    <source>
        <dbReference type="SAM" id="MobiDB-lite"/>
    </source>
</evidence>
<dbReference type="EMBL" id="JH767233">
    <property type="protein sequence ID" value="EQC26379.1"/>
    <property type="molecule type" value="Genomic_DNA"/>
</dbReference>
<evidence type="ECO:0000313" key="4">
    <source>
        <dbReference type="Proteomes" id="UP000030762"/>
    </source>
</evidence>